<evidence type="ECO:0000313" key="1">
    <source>
        <dbReference type="EMBL" id="MDR6237181.1"/>
    </source>
</evidence>
<gene>
    <name evidence="1" type="ORF">HNQ88_000157</name>
</gene>
<dbReference type="RefSeq" id="WP_309936625.1">
    <property type="nucleotide sequence ID" value="NZ_AP025305.1"/>
</dbReference>
<sequence>MEKDNIESWAEEFKKIGKEVTLQSHKTLVRYGEKATKLYLILKGGMVLLHVHPITGEERAINFFIPEFHPIATVSQSLVMGEPSKYHLKTFTNTKLIELNWKGVEAMMERTNISRQFQEYGVKTLLEKNELRALLIVLSSEEMLHYLHENYPHILRNVPSKYVANFLGITPQWLSKLKHKL</sequence>
<dbReference type="SUPFAM" id="SSF51206">
    <property type="entry name" value="cAMP-binding domain-like"/>
    <property type="match status" value="1"/>
</dbReference>
<evidence type="ECO:0000313" key="2">
    <source>
        <dbReference type="Proteomes" id="UP001185092"/>
    </source>
</evidence>
<name>A0AAE3XJZ5_9BACT</name>
<reference evidence="1" key="1">
    <citation type="submission" date="2023-07" db="EMBL/GenBank/DDBJ databases">
        <title>Genomic Encyclopedia of Type Strains, Phase IV (KMG-IV): sequencing the most valuable type-strain genomes for metagenomic binning, comparative biology and taxonomic classification.</title>
        <authorList>
            <person name="Goeker M."/>
        </authorList>
    </citation>
    <scope>NUCLEOTIDE SEQUENCE</scope>
    <source>
        <strain evidence="1">DSM 26174</strain>
    </source>
</reference>
<dbReference type="Proteomes" id="UP001185092">
    <property type="component" value="Unassembled WGS sequence"/>
</dbReference>
<organism evidence="1 2">
    <name type="scientific">Aureibacter tunicatorum</name>
    <dbReference type="NCBI Taxonomy" id="866807"/>
    <lineage>
        <taxon>Bacteria</taxon>
        <taxon>Pseudomonadati</taxon>
        <taxon>Bacteroidota</taxon>
        <taxon>Cytophagia</taxon>
        <taxon>Cytophagales</taxon>
        <taxon>Persicobacteraceae</taxon>
        <taxon>Aureibacter</taxon>
    </lineage>
</organism>
<dbReference type="Gene3D" id="2.60.120.10">
    <property type="entry name" value="Jelly Rolls"/>
    <property type="match status" value="1"/>
</dbReference>
<keyword evidence="2" id="KW-1185">Reference proteome</keyword>
<dbReference type="AlphaFoldDB" id="A0AAE3XJZ5"/>
<comment type="caution">
    <text evidence="1">The sequence shown here is derived from an EMBL/GenBank/DDBJ whole genome shotgun (WGS) entry which is preliminary data.</text>
</comment>
<accession>A0AAE3XJZ5</accession>
<protein>
    <recommendedName>
        <fullName evidence="3">CRP-like cAMP-binding protein</fullName>
    </recommendedName>
</protein>
<dbReference type="EMBL" id="JAVDQD010000001">
    <property type="protein sequence ID" value="MDR6237181.1"/>
    <property type="molecule type" value="Genomic_DNA"/>
</dbReference>
<dbReference type="InterPro" id="IPR018490">
    <property type="entry name" value="cNMP-bd_dom_sf"/>
</dbReference>
<proteinExistence type="predicted"/>
<dbReference type="InterPro" id="IPR014710">
    <property type="entry name" value="RmlC-like_jellyroll"/>
</dbReference>
<evidence type="ECO:0008006" key="3">
    <source>
        <dbReference type="Google" id="ProtNLM"/>
    </source>
</evidence>